<feature type="domain" description="DUF112" evidence="2">
    <location>
        <begin position="20"/>
        <end position="446"/>
    </location>
</feature>
<feature type="transmembrane region" description="Helical" evidence="1">
    <location>
        <begin position="326"/>
        <end position="349"/>
    </location>
</feature>
<feature type="transmembrane region" description="Helical" evidence="1">
    <location>
        <begin position="441"/>
        <end position="458"/>
    </location>
</feature>
<organism evidence="3 4">
    <name type="scientific">Laceyella putida</name>
    <dbReference type="NCBI Taxonomy" id="110101"/>
    <lineage>
        <taxon>Bacteria</taxon>
        <taxon>Bacillati</taxon>
        <taxon>Bacillota</taxon>
        <taxon>Bacilli</taxon>
        <taxon>Bacillales</taxon>
        <taxon>Thermoactinomycetaceae</taxon>
        <taxon>Laceyella</taxon>
    </lineage>
</organism>
<keyword evidence="1" id="KW-0472">Membrane</keyword>
<feature type="transmembrane region" description="Helical" evidence="1">
    <location>
        <begin position="402"/>
        <end position="435"/>
    </location>
</feature>
<dbReference type="PANTHER" id="PTHR35342">
    <property type="entry name" value="TRICARBOXYLIC TRANSPORT PROTEIN"/>
    <property type="match status" value="1"/>
</dbReference>
<evidence type="ECO:0000313" key="4">
    <source>
        <dbReference type="Proteomes" id="UP001596500"/>
    </source>
</evidence>
<gene>
    <name evidence="3" type="ORF">ACFQNG_09005</name>
</gene>
<protein>
    <submittedName>
        <fullName evidence="3">Tripartite tricarboxylate transporter permease</fullName>
    </submittedName>
</protein>
<feature type="transmembrane region" description="Helical" evidence="1">
    <location>
        <begin position="207"/>
        <end position="228"/>
    </location>
</feature>
<name>A0ABW2RK04_9BACL</name>
<keyword evidence="4" id="KW-1185">Reference proteome</keyword>
<evidence type="ECO:0000256" key="1">
    <source>
        <dbReference type="SAM" id="Phobius"/>
    </source>
</evidence>
<feature type="transmembrane region" description="Helical" evidence="1">
    <location>
        <begin position="64"/>
        <end position="83"/>
    </location>
</feature>
<keyword evidence="1" id="KW-1133">Transmembrane helix</keyword>
<dbReference type="Pfam" id="PF01970">
    <property type="entry name" value="TctA"/>
    <property type="match status" value="1"/>
</dbReference>
<dbReference type="PANTHER" id="PTHR35342:SF5">
    <property type="entry name" value="TRICARBOXYLIC TRANSPORT PROTEIN"/>
    <property type="match status" value="1"/>
</dbReference>
<evidence type="ECO:0000313" key="3">
    <source>
        <dbReference type="EMBL" id="MFC7441296.1"/>
    </source>
</evidence>
<sequence length="509" mass="53249">MNTWEFLYNGFLVALQPENLIYAFIGVLIGTAVGVLPGIGPMSGVALLIPITSTLTSGATPEEAAASAIILLAGVYYGAMYGGSTTSILLNTPGESSSVVTALDGYQLAKQGRAGSALSIAAIGSFVAGTVSLIALVFLAQPLSEVAIRFGPAEYFSLMILGLCAVSGLAGKSMTKGLIMTVAGLLLATIGIDNVSGVARFTYDLPILYQGLEFLTVAVGLFALGEVFKTILEKESNDGHIAKIGRVTPTAKDLKDSAGPIARGSLLGFFIGVLPGAGATLASFFSYILEKKLSKNPHKFGKGAIEGVAAPESANNAASGGAMVPLLTLGIPGSGTTAILMGALIMYNVQPGPLLFDEHPQVAWGLIASMFIGNLMLLVLNMPLVKGFAKIIETPPKYLIPIIIAISFFGVYAVQVNTFDLFLLIGFGMIGYFLAKNDYPLAPLVLGLVLGPMIENNLRRALTASNGDWSIFVTHPISVTFLIIAALWLIIPFILRLRGKSVVVNEEGE</sequence>
<accession>A0ABW2RK04</accession>
<dbReference type="InterPro" id="IPR002823">
    <property type="entry name" value="DUF112_TM"/>
</dbReference>
<reference evidence="4" key="1">
    <citation type="journal article" date="2019" name="Int. J. Syst. Evol. Microbiol.">
        <title>The Global Catalogue of Microorganisms (GCM) 10K type strain sequencing project: providing services to taxonomists for standard genome sequencing and annotation.</title>
        <authorList>
            <consortium name="The Broad Institute Genomics Platform"/>
            <consortium name="The Broad Institute Genome Sequencing Center for Infectious Disease"/>
            <person name="Wu L."/>
            <person name="Ma J."/>
        </authorList>
    </citation>
    <scope>NUCLEOTIDE SEQUENCE [LARGE SCALE GENOMIC DNA]</scope>
    <source>
        <strain evidence="4">CGMCC 1.12942</strain>
    </source>
</reference>
<feature type="transmembrane region" description="Helical" evidence="1">
    <location>
        <begin position="20"/>
        <end position="52"/>
    </location>
</feature>
<feature type="transmembrane region" description="Helical" evidence="1">
    <location>
        <begin position="361"/>
        <end position="381"/>
    </location>
</feature>
<comment type="caution">
    <text evidence="3">The sequence shown here is derived from an EMBL/GenBank/DDBJ whole genome shotgun (WGS) entry which is preliminary data.</text>
</comment>
<feature type="transmembrane region" description="Helical" evidence="1">
    <location>
        <begin position="177"/>
        <end position="195"/>
    </location>
</feature>
<evidence type="ECO:0000259" key="2">
    <source>
        <dbReference type="Pfam" id="PF01970"/>
    </source>
</evidence>
<keyword evidence="1" id="KW-0812">Transmembrane</keyword>
<dbReference type="Proteomes" id="UP001596500">
    <property type="component" value="Unassembled WGS sequence"/>
</dbReference>
<dbReference type="RefSeq" id="WP_379864587.1">
    <property type="nucleotide sequence ID" value="NZ_JBHTBW010000021.1"/>
</dbReference>
<feature type="transmembrane region" description="Helical" evidence="1">
    <location>
        <begin position="152"/>
        <end position="171"/>
    </location>
</feature>
<feature type="transmembrane region" description="Helical" evidence="1">
    <location>
        <begin position="117"/>
        <end position="140"/>
    </location>
</feature>
<dbReference type="EMBL" id="JBHTBW010000021">
    <property type="protein sequence ID" value="MFC7441296.1"/>
    <property type="molecule type" value="Genomic_DNA"/>
</dbReference>
<proteinExistence type="predicted"/>
<feature type="transmembrane region" description="Helical" evidence="1">
    <location>
        <begin position="266"/>
        <end position="289"/>
    </location>
</feature>
<feature type="transmembrane region" description="Helical" evidence="1">
    <location>
        <begin position="470"/>
        <end position="495"/>
    </location>
</feature>